<comment type="function">
    <text evidence="17">Catalyzes the dehydration of the S-form of NAD(P)HX at the expense of ADP, which is converted to AMP. Together with NAD(P)HX epimerase, which catalyzes the epimerization of the S- and R-forms, the enzyme allows the repair of both epimers of NAD(P)HX, a damaged form of NAD(P)H that is a result of enzymatic or heat-dependent hydration.</text>
</comment>
<keyword evidence="23" id="KW-1185">Reference proteome</keyword>
<comment type="subunit">
    <text evidence="17">Homotetramer.</text>
</comment>
<dbReference type="Gene3D" id="3.40.50.10260">
    <property type="entry name" value="YjeF N-terminal domain"/>
    <property type="match status" value="1"/>
</dbReference>
<dbReference type="RefSeq" id="WP_193990269.1">
    <property type="nucleotide sequence ID" value="NZ_JADEXP010000006.1"/>
</dbReference>
<comment type="catalytic activity">
    <reaction evidence="16 17 19">
        <text>(6S)-NADPHX + ADP = AMP + phosphate + NADPH + H(+)</text>
        <dbReference type="Rhea" id="RHEA:32235"/>
        <dbReference type="ChEBI" id="CHEBI:15378"/>
        <dbReference type="ChEBI" id="CHEBI:43474"/>
        <dbReference type="ChEBI" id="CHEBI:57783"/>
        <dbReference type="ChEBI" id="CHEBI:64076"/>
        <dbReference type="ChEBI" id="CHEBI:456215"/>
        <dbReference type="ChEBI" id="CHEBI:456216"/>
        <dbReference type="EC" id="4.2.1.136"/>
    </reaction>
</comment>
<keyword evidence="12 17" id="KW-0456">Lyase</keyword>
<evidence type="ECO:0000256" key="10">
    <source>
        <dbReference type="ARBA" id="ARBA00023027"/>
    </source>
</evidence>
<feature type="binding site" evidence="17">
    <location>
        <position position="336"/>
    </location>
    <ligand>
        <name>(6S)-NADPHX</name>
        <dbReference type="ChEBI" id="CHEBI:64076"/>
    </ligand>
</feature>
<keyword evidence="8 17" id="KW-0521">NADP</keyword>
<dbReference type="GO" id="GO:0110051">
    <property type="term" value="P:metabolite repair"/>
    <property type="evidence" value="ECO:0007669"/>
    <property type="project" value="TreeGrafter"/>
</dbReference>
<dbReference type="EMBL" id="JADEXP010000006">
    <property type="protein sequence ID" value="MBE9065366.1"/>
    <property type="molecule type" value="Genomic_DNA"/>
</dbReference>
<dbReference type="InterPro" id="IPR029056">
    <property type="entry name" value="Ribokinase-like"/>
</dbReference>
<dbReference type="HAMAP" id="MF_01965">
    <property type="entry name" value="NADHX_dehydratase"/>
    <property type="match status" value="1"/>
</dbReference>
<feature type="binding site" evidence="18">
    <location>
        <position position="165"/>
    </location>
    <ligand>
        <name>(6S)-NADPHX</name>
        <dbReference type="ChEBI" id="CHEBI:64076"/>
    </ligand>
</feature>
<evidence type="ECO:0000256" key="12">
    <source>
        <dbReference type="ARBA" id="ARBA00023239"/>
    </source>
</evidence>
<accession>A0A928ZSK9</accession>
<feature type="binding site" evidence="17">
    <location>
        <position position="440"/>
    </location>
    <ligand>
        <name>AMP</name>
        <dbReference type="ChEBI" id="CHEBI:456215"/>
    </ligand>
</feature>
<feature type="binding site" evidence="17">
    <location>
        <position position="441"/>
    </location>
    <ligand>
        <name>(6S)-NADPHX</name>
        <dbReference type="ChEBI" id="CHEBI:64076"/>
    </ligand>
</feature>
<name>A0A928ZSK9_LEPEC</name>
<feature type="binding site" evidence="18">
    <location>
        <position position="68"/>
    </location>
    <ligand>
        <name>K(+)</name>
        <dbReference type="ChEBI" id="CHEBI:29103"/>
    </ligand>
</feature>
<feature type="binding site" evidence="17">
    <location>
        <position position="380"/>
    </location>
    <ligand>
        <name>(6S)-NADPHX</name>
        <dbReference type="ChEBI" id="CHEBI:64076"/>
    </ligand>
</feature>
<dbReference type="CDD" id="cd01171">
    <property type="entry name" value="YXKO-related"/>
    <property type="match status" value="1"/>
</dbReference>
<dbReference type="InterPro" id="IPR017953">
    <property type="entry name" value="Carbohydrate_kinase_pred_CS"/>
</dbReference>
<keyword evidence="9 18" id="KW-0630">Potassium</keyword>
<dbReference type="Pfam" id="PF01256">
    <property type="entry name" value="Carb_kinase"/>
    <property type="match status" value="1"/>
</dbReference>
<feature type="domain" description="YjeF C-terminal" evidence="20">
    <location>
        <begin position="236"/>
        <end position="506"/>
    </location>
</feature>
<evidence type="ECO:0000256" key="17">
    <source>
        <dbReference type="HAMAP-Rule" id="MF_01965"/>
    </source>
</evidence>
<dbReference type="EC" id="4.2.1.136" evidence="19"/>
<dbReference type="Proteomes" id="UP000615026">
    <property type="component" value="Unassembled WGS sequence"/>
</dbReference>
<dbReference type="HAMAP" id="MF_01966">
    <property type="entry name" value="NADHX_epimerase"/>
    <property type="match status" value="1"/>
</dbReference>
<keyword evidence="7 17" id="KW-0067">ATP-binding</keyword>
<dbReference type="InterPro" id="IPR030677">
    <property type="entry name" value="Nnr"/>
</dbReference>
<keyword evidence="10 17" id="KW-0520">NAD</keyword>
<dbReference type="GO" id="GO:0046872">
    <property type="term" value="F:metal ion binding"/>
    <property type="evidence" value="ECO:0007669"/>
    <property type="project" value="UniProtKB-UniRule"/>
</dbReference>
<dbReference type="GO" id="GO:0052856">
    <property type="term" value="F:NAD(P)HX epimerase activity"/>
    <property type="evidence" value="ECO:0007669"/>
    <property type="project" value="UniProtKB-UniRule"/>
</dbReference>
<evidence type="ECO:0000256" key="4">
    <source>
        <dbReference type="ARBA" id="ARBA00009524"/>
    </source>
</evidence>
<dbReference type="InterPro" id="IPR036652">
    <property type="entry name" value="YjeF_N_dom_sf"/>
</dbReference>
<dbReference type="GO" id="GO:0052855">
    <property type="term" value="F:ADP-dependent NAD(P)H-hydrate dehydratase activity"/>
    <property type="evidence" value="ECO:0007669"/>
    <property type="project" value="UniProtKB-UniRule"/>
</dbReference>
<dbReference type="EC" id="5.1.99.6" evidence="19"/>
<evidence type="ECO:0000256" key="7">
    <source>
        <dbReference type="ARBA" id="ARBA00022840"/>
    </source>
</evidence>
<organism evidence="22 23">
    <name type="scientific">Leptolyngbya cf. ectocarpi LEGE 11479</name>
    <dbReference type="NCBI Taxonomy" id="1828722"/>
    <lineage>
        <taxon>Bacteria</taxon>
        <taxon>Bacillati</taxon>
        <taxon>Cyanobacteriota</taxon>
        <taxon>Cyanophyceae</taxon>
        <taxon>Leptolyngbyales</taxon>
        <taxon>Leptolyngbyaceae</taxon>
        <taxon>Leptolyngbya group</taxon>
        <taxon>Leptolyngbya</taxon>
    </lineage>
</organism>
<evidence type="ECO:0000256" key="16">
    <source>
        <dbReference type="ARBA" id="ARBA00049209"/>
    </source>
</evidence>
<dbReference type="AlphaFoldDB" id="A0A928ZSK9"/>
<protein>
    <recommendedName>
        <fullName evidence="19">Bifunctional NAD(P)H-hydrate repair enzyme</fullName>
    </recommendedName>
    <alternativeName>
        <fullName evidence="19">Nicotinamide nucleotide repair protein</fullName>
    </alternativeName>
    <domain>
        <recommendedName>
            <fullName evidence="19">ADP-dependent (S)-NAD(P)H-hydrate dehydratase</fullName>
            <ecNumber evidence="19">4.2.1.136</ecNumber>
        </recommendedName>
        <alternativeName>
            <fullName evidence="19">ADP-dependent NAD(P)HX dehydratase</fullName>
        </alternativeName>
    </domain>
    <domain>
        <recommendedName>
            <fullName evidence="19">NAD(P)H-hydrate epimerase</fullName>
            <ecNumber evidence="19">5.1.99.6</ecNumber>
        </recommendedName>
    </domain>
</protein>
<evidence type="ECO:0000259" key="21">
    <source>
        <dbReference type="PROSITE" id="PS51385"/>
    </source>
</evidence>
<evidence type="ECO:0000256" key="11">
    <source>
        <dbReference type="ARBA" id="ARBA00023235"/>
    </source>
</evidence>
<evidence type="ECO:0000256" key="2">
    <source>
        <dbReference type="ARBA" id="ARBA00000909"/>
    </source>
</evidence>
<evidence type="ECO:0000256" key="1">
    <source>
        <dbReference type="ARBA" id="ARBA00000013"/>
    </source>
</evidence>
<evidence type="ECO:0000256" key="8">
    <source>
        <dbReference type="ARBA" id="ARBA00022857"/>
    </source>
</evidence>
<sequence length="513" mass="54201">MANRRPRSSIQNFCVSAAEMQAIETQLFDSGFPIAALMEKVAGRIVDYGLEHWERSQPVGVLVGPGHNGGDALVIARELYLQGYDVVIYAPFERCKPLTADHGRYCRSLGIPWYSSWAELESVLDRCALVVDGLFGFGLSRPLTGEVAAAVTAINQSSVPVVSIDLPSGIHTDSGEPLGTAIRAQTTLCLGLWKRACLQEAAQPYLGAARLIDFDIPLANIDAVVGARPKVQRLTHERALQALPLKRSPVAHKYTVGQLLVIAGSRQYVGAALLTGYGAVASGVGMVTLVVPESLRSHIVTMLPGALVIGAQETPAGTIAALPPLDRYNAIACGPGLAQVDWLPEVLASAAPLLLDADGLNGITAQQLTERQGSTVITPHPGEFRRLFPELTVGHEGALKAAQLTGATVVLKGAKVAMATPEGLWLNPESTPALARGGSGDVLTGLMGGLMAQRLAQDAEQAMIDAVLGAVWWHAQAGIYAHQRRTVLGVDPRELARCLNSALAACLNKCAKP</sequence>
<evidence type="ECO:0000256" key="13">
    <source>
        <dbReference type="ARBA" id="ARBA00023268"/>
    </source>
</evidence>
<dbReference type="NCBIfam" id="TIGR00197">
    <property type="entry name" value="yjeF_nterm"/>
    <property type="match status" value="1"/>
</dbReference>
<evidence type="ECO:0000256" key="14">
    <source>
        <dbReference type="ARBA" id="ARBA00025153"/>
    </source>
</evidence>
<dbReference type="GO" id="GO:0046496">
    <property type="term" value="P:nicotinamide nucleotide metabolic process"/>
    <property type="evidence" value="ECO:0007669"/>
    <property type="project" value="UniProtKB-UniRule"/>
</dbReference>
<dbReference type="PROSITE" id="PS01050">
    <property type="entry name" value="YJEF_C_2"/>
    <property type="match status" value="1"/>
</dbReference>
<comment type="similarity">
    <text evidence="17">Belongs to the NnrD/CARKD family.</text>
</comment>
<keyword evidence="6 17" id="KW-0547">Nucleotide-binding</keyword>
<evidence type="ECO:0000256" key="5">
    <source>
        <dbReference type="ARBA" id="ARBA00022723"/>
    </source>
</evidence>
<evidence type="ECO:0000256" key="6">
    <source>
        <dbReference type="ARBA" id="ARBA00022741"/>
    </source>
</evidence>
<gene>
    <name evidence="17" type="primary">nnrD</name>
    <name evidence="18" type="synonym">nnrE</name>
    <name evidence="22" type="ORF">IQ260_01725</name>
</gene>
<dbReference type="NCBIfam" id="TIGR00196">
    <property type="entry name" value="yjeF_cterm"/>
    <property type="match status" value="1"/>
</dbReference>
<comment type="similarity">
    <text evidence="18">Belongs to the NnrE/AIBP family.</text>
</comment>
<dbReference type="SUPFAM" id="SSF64153">
    <property type="entry name" value="YjeF N-terminal domain-like"/>
    <property type="match status" value="1"/>
</dbReference>
<keyword evidence="13" id="KW-0511">Multifunctional enzyme</keyword>
<dbReference type="PROSITE" id="PS51385">
    <property type="entry name" value="YJEF_N"/>
    <property type="match status" value="1"/>
</dbReference>
<evidence type="ECO:0000256" key="19">
    <source>
        <dbReference type="PIRNR" id="PIRNR017184"/>
    </source>
</evidence>
<dbReference type="Gene3D" id="3.40.1190.20">
    <property type="match status" value="1"/>
</dbReference>
<feature type="binding site" evidence="17">
    <location>
        <position position="271"/>
    </location>
    <ligand>
        <name>(6S)-NADPHX</name>
        <dbReference type="ChEBI" id="CHEBI:64076"/>
    </ligand>
</feature>
<feature type="binding site" evidence="18">
    <location>
        <begin position="136"/>
        <end position="142"/>
    </location>
    <ligand>
        <name>(6S)-NADPHX</name>
        <dbReference type="ChEBI" id="CHEBI:64076"/>
    </ligand>
</feature>
<dbReference type="InterPro" id="IPR004443">
    <property type="entry name" value="YjeF_N_dom"/>
</dbReference>
<dbReference type="GO" id="GO:0005524">
    <property type="term" value="F:ATP binding"/>
    <property type="evidence" value="ECO:0007669"/>
    <property type="project" value="UniProtKB-UniRule"/>
</dbReference>
<keyword evidence="5 18" id="KW-0479">Metal-binding</keyword>
<comment type="similarity">
    <text evidence="3 19">In the N-terminal section; belongs to the NnrE/AIBP family.</text>
</comment>
<comment type="catalytic activity">
    <reaction evidence="1 18 19">
        <text>(6R)-NADHX = (6S)-NADHX</text>
        <dbReference type="Rhea" id="RHEA:32215"/>
        <dbReference type="ChEBI" id="CHEBI:64074"/>
        <dbReference type="ChEBI" id="CHEBI:64075"/>
        <dbReference type="EC" id="5.1.99.6"/>
    </reaction>
</comment>
<feature type="binding site" evidence="18">
    <location>
        <begin position="67"/>
        <end position="71"/>
    </location>
    <ligand>
        <name>(6S)-NADPHX</name>
        <dbReference type="ChEBI" id="CHEBI:64076"/>
    </ligand>
</feature>
<evidence type="ECO:0000256" key="3">
    <source>
        <dbReference type="ARBA" id="ARBA00006001"/>
    </source>
</evidence>
<dbReference type="PIRSF" id="PIRSF017184">
    <property type="entry name" value="Nnr"/>
    <property type="match status" value="1"/>
</dbReference>
<dbReference type="PROSITE" id="PS51383">
    <property type="entry name" value="YJEF_C_3"/>
    <property type="match status" value="1"/>
</dbReference>
<feature type="binding site" evidence="18">
    <location>
        <position position="132"/>
    </location>
    <ligand>
        <name>K(+)</name>
        <dbReference type="ChEBI" id="CHEBI:29103"/>
    </ligand>
</feature>
<feature type="binding site" evidence="18">
    <location>
        <position position="168"/>
    </location>
    <ligand>
        <name>K(+)</name>
        <dbReference type="ChEBI" id="CHEBI:29103"/>
    </ligand>
</feature>
<dbReference type="PANTHER" id="PTHR12592:SF0">
    <property type="entry name" value="ATP-DEPENDENT (S)-NAD(P)H-HYDRATE DEHYDRATASE"/>
    <property type="match status" value="1"/>
</dbReference>
<reference evidence="22" key="1">
    <citation type="submission" date="2020-10" db="EMBL/GenBank/DDBJ databases">
        <authorList>
            <person name="Castelo-Branco R."/>
            <person name="Eusebio N."/>
            <person name="Adriana R."/>
            <person name="Vieira A."/>
            <person name="Brugerolle De Fraissinette N."/>
            <person name="Rezende De Castro R."/>
            <person name="Schneider M.P."/>
            <person name="Vasconcelos V."/>
            <person name="Leao P.N."/>
        </authorList>
    </citation>
    <scope>NUCLEOTIDE SEQUENCE</scope>
    <source>
        <strain evidence="22">LEGE 11479</strain>
    </source>
</reference>
<comment type="function">
    <text evidence="18">Catalyzes the epimerization of the S- and R-forms of NAD(P)HX, a damaged form of NAD(P)H that is a result of enzymatic or heat-dependent hydration. This is a prerequisite for the S-specific NAD(P)H-hydrate dehydratase to allow the repair of both epimers of NAD(P)HX.</text>
</comment>
<comment type="caution">
    <text evidence="17">Lacks conserved residue(s) required for the propagation of feature annotation.</text>
</comment>
<evidence type="ECO:0000313" key="23">
    <source>
        <dbReference type="Proteomes" id="UP000615026"/>
    </source>
</evidence>
<proteinExistence type="inferred from homology"/>
<dbReference type="InterPro" id="IPR000631">
    <property type="entry name" value="CARKD"/>
</dbReference>
<feature type="domain" description="YjeF N-terminal" evidence="21">
    <location>
        <begin position="20"/>
        <end position="222"/>
    </location>
</feature>
<comment type="caution">
    <text evidence="22">The sequence shown here is derived from an EMBL/GenBank/DDBJ whole genome shotgun (WGS) entry which is preliminary data.</text>
</comment>
<evidence type="ECO:0000256" key="15">
    <source>
        <dbReference type="ARBA" id="ARBA00048238"/>
    </source>
</evidence>
<comment type="cofactor">
    <cofactor evidence="17">
        <name>Mg(2+)</name>
        <dbReference type="ChEBI" id="CHEBI:18420"/>
    </cofactor>
</comment>
<evidence type="ECO:0000259" key="20">
    <source>
        <dbReference type="PROSITE" id="PS51383"/>
    </source>
</evidence>
<comment type="cofactor">
    <cofactor evidence="18 19">
        <name>K(+)</name>
        <dbReference type="ChEBI" id="CHEBI:29103"/>
    </cofactor>
    <text evidence="18 19">Binds 1 potassium ion per subunit.</text>
</comment>
<evidence type="ECO:0000313" key="22">
    <source>
        <dbReference type="EMBL" id="MBE9065366.1"/>
    </source>
</evidence>
<evidence type="ECO:0000256" key="18">
    <source>
        <dbReference type="HAMAP-Rule" id="MF_01966"/>
    </source>
</evidence>
<evidence type="ECO:0000256" key="9">
    <source>
        <dbReference type="ARBA" id="ARBA00022958"/>
    </source>
</evidence>
<dbReference type="SUPFAM" id="SSF53613">
    <property type="entry name" value="Ribokinase-like"/>
    <property type="match status" value="1"/>
</dbReference>
<keyword evidence="11 18" id="KW-0413">Isomerase</keyword>
<dbReference type="Pfam" id="PF03853">
    <property type="entry name" value="YjeF_N"/>
    <property type="match status" value="1"/>
</dbReference>
<comment type="similarity">
    <text evidence="4 19">In the C-terminal section; belongs to the NnrD/CARKD family.</text>
</comment>
<dbReference type="PANTHER" id="PTHR12592">
    <property type="entry name" value="ATP-DEPENDENT (S)-NAD(P)H-HYDRATE DEHYDRATASE FAMILY MEMBER"/>
    <property type="match status" value="1"/>
</dbReference>
<comment type="catalytic activity">
    <reaction evidence="2 18 19">
        <text>(6R)-NADPHX = (6S)-NADPHX</text>
        <dbReference type="Rhea" id="RHEA:32227"/>
        <dbReference type="ChEBI" id="CHEBI:64076"/>
        <dbReference type="ChEBI" id="CHEBI:64077"/>
        <dbReference type="EC" id="5.1.99.6"/>
    </reaction>
</comment>
<comment type="catalytic activity">
    <reaction evidence="15 17 19">
        <text>(6S)-NADHX + ADP = AMP + phosphate + NADH + H(+)</text>
        <dbReference type="Rhea" id="RHEA:32223"/>
        <dbReference type="ChEBI" id="CHEBI:15378"/>
        <dbReference type="ChEBI" id="CHEBI:43474"/>
        <dbReference type="ChEBI" id="CHEBI:57945"/>
        <dbReference type="ChEBI" id="CHEBI:64074"/>
        <dbReference type="ChEBI" id="CHEBI:456215"/>
        <dbReference type="ChEBI" id="CHEBI:456216"/>
        <dbReference type="EC" id="4.2.1.136"/>
    </reaction>
</comment>
<comment type="function">
    <text evidence="14 19">Bifunctional enzyme that catalyzes the epimerization of the S- and R-forms of NAD(P)HX and the dehydration of the S-form of NAD(P)HX at the expense of ADP, which is converted to AMP. This allows the repair of both epimers of NAD(P)HX, a damaged form of NAD(P)H that is a result of enzymatic or heat-dependent hydration.</text>
</comment>